<evidence type="ECO:0000313" key="1">
    <source>
        <dbReference type="EMBL" id="SVB04621.1"/>
    </source>
</evidence>
<gene>
    <name evidence="1" type="ORF">METZ01_LOCUS157475</name>
</gene>
<proteinExistence type="predicted"/>
<reference evidence="1" key="1">
    <citation type="submission" date="2018-05" db="EMBL/GenBank/DDBJ databases">
        <authorList>
            <person name="Lanie J.A."/>
            <person name="Ng W.-L."/>
            <person name="Kazmierczak K.M."/>
            <person name="Andrzejewski T.M."/>
            <person name="Davidsen T.M."/>
            <person name="Wayne K.J."/>
            <person name="Tettelin H."/>
            <person name="Glass J.I."/>
            <person name="Rusch D."/>
            <person name="Podicherti R."/>
            <person name="Tsui H.-C.T."/>
            <person name="Winkler M.E."/>
        </authorList>
    </citation>
    <scope>NUCLEOTIDE SEQUENCE</scope>
</reference>
<dbReference type="GO" id="GO:0003677">
    <property type="term" value="F:DNA binding"/>
    <property type="evidence" value="ECO:0007669"/>
    <property type="project" value="InterPro"/>
</dbReference>
<name>A0A382ATJ6_9ZZZZ</name>
<evidence type="ECO:0008006" key="2">
    <source>
        <dbReference type="Google" id="ProtNLM"/>
    </source>
</evidence>
<protein>
    <recommendedName>
        <fullName evidence="2">HTH cro/C1-type domain-containing protein</fullName>
    </recommendedName>
</protein>
<dbReference type="EMBL" id="UINC01026701">
    <property type="protein sequence ID" value="SVB04621.1"/>
    <property type="molecule type" value="Genomic_DNA"/>
</dbReference>
<dbReference type="Gene3D" id="1.10.260.40">
    <property type="entry name" value="lambda repressor-like DNA-binding domains"/>
    <property type="match status" value="1"/>
</dbReference>
<sequence>MRERQEIIRDFIVAELQKRGLSIKDVANRLGKSQGAVQQVVRSWTSTRIIRNELIKIIKVNPWTKFPPQEYKFED</sequence>
<dbReference type="AlphaFoldDB" id="A0A382ATJ6"/>
<dbReference type="InterPro" id="IPR010982">
    <property type="entry name" value="Lambda_DNA-bd_dom_sf"/>
</dbReference>
<accession>A0A382ATJ6</accession>
<organism evidence="1">
    <name type="scientific">marine metagenome</name>
    <dbReference type="NCBI Taxonomy" id="408172"/>
    <lineage>
        <taxon>unclassified sequences</taxon>
        <taxon>metagenomes</taxon>
        <taxon>ecological metagenomes</taxon>
    </lineage>
</organism>